<reference evidence="4" key="1">
    <citation type="submission" date="2018-09" db="EMBL/GenBank/DDBJ databases">
        <title>Genome sequencing of strain 2DFWR-13.</title>
        <authorList>
            <person name="Heo J."/>
            <person name="Kim S.-J."/>
            <person name="Kwon S.-W."/>
        </authorList>
    </citation>
    <scope>NUCLEOTIDE SEQUENCE [LARGE SCALE GENOMIC DNA]</scope>
    <source>
        <strain evidence="4">2DFWR-13</strain>
    </source>
</reference>
<gene>
    <name evidence="3" type="ORF">D7I47_00295</name>
</gene>
<dbReference type="KEGG" id="lyd:D7I47_00295"/>
<dbReference type="GO" id="GO:0008233">
    <property type="term" value="F:peptidase activity"/>
    <property type="evidence" value="ECO:0007669"/>
    <property type="project" value="UniProtKB-KW"/>
</dbReference>
<keyword evidence="2" id="KW-0812">Transmembrane</keyword>
<dbReference type="Pfam" id="PF13367">
    <property type="entry name" value="PrsW-protease"/>
    <property type="match status" value="1"/>
</dbReference>
<name>A0A387B064_9MICO</name>
<sequence length="405" mass="42711">MSFDTTTPNPAPQPAAAPAEVQAQTQTPVQPAFAQPASPRNALFGWAIAGYVVVGLASLAVIGYLLYALGPVLLLVSGFLALVPLAIVLLGVLWIDRWEPEPRALLVFGFLWGAGMSVAVALLVGLGIEVAAYAAGVDPAVSDVLGGVLQAPVVEESAKGIGVLLIFLIARRYFDGPVDGIVYAAVVAGGFAFTENILYFASSVAYSGLLSTDAGLTFFVRGIMSPFAHAMFTSMTGLFIGLWGRRSVAGGVGGFFVGLLLAMTLHAIWNATALLGIIGWFFVYLIVQVPLFAGAIVLVVQLRKREAKLTQQRLDEYAAAGWFAPSEAQTLGTGAGRKQAMTWAKAHGIAPLMKAYIRDATHLAFARQRIVTGRDRIGAQRDEQELLAKVAASRQALQAAASPAR</sequence>
<evidence type="ECO:0000256" key="2">
    <source>
        <dbReference type="SAM" id="Phobius"/>
    </source>
</evidence>
<protein>
    <submittedName>
        <fullName evidence="3">Protease PrsW</fullName>
    </submittedName>
</protein>
<keyword evidence="3" id="KW-0645">Protease</keyword>
<dbReference type="AlphaFoldDB" id="A0A387B064"/>
<organism evidence="3 4">
    <name type="scientific">Protaetiibacter intestinalis</name>
    <dbReference type="NCBI Taxonomy" id="2419774"/>
    <lineage>
        <taxon>Bacteria</taxon>
        <taxon>Bacillati</taxon>
        <taxon>Actinomycetota</taxon>
        <taxon>Actinomycetes</taxon>
        <taxon>Micrococcales</taxon>
        <taxon>Microbacteriaceae</taxon>
        <taxon>Protaetiibacter</taxon>
    </lineage>
</organism>
<feature type="transmembrane region" description="Helical" evidence="2">
    <location>
        <begin position="72"/>
        <end position="95"/>
    </location>
</feature>
<dbReference type="PANTHER" id="PTHR36844">
    <property type="entry name" value="PROTEASE PRSW"/>
    <property type="match status" value="1"/>
</dbReference>
<dbReference type="PANTHER" id="PTHR36844:SF1">
    <property type="entry name" value="PROTEASE PRSW"/>
    <property type="match status" value="1"/>
</dbReference>
<dbReference type="Proteomes" id="UP000278886">
    <property type="component" value="Chromosome"/>
</dbReference>
<feature type="transmembrane region" description="Helical" evidence="2">
    <location>
        <begin position="43"/>
        <end position="66"/>
    </location>
</feature>
<feature type="region of interest" description="Disordered" evidence="1">
    <location>
        <begin position="1"/>
        <end position="21"/>
    </location>
</feature>
<accession>A0A387B064</accession>
<feature type="transmembrane region" description="Helical" evidence="2">
    <location>
        <begin position="248"/>
        <end position="269"/>
    </location>
</feature>
<keyword evidence="4" id="KW-1185">Reference proteome</keyword>
<feature type="transmembrane region" description="Helical" evidence="2">
    <location>
        <begin position="181"/>
        <end position="206"/>
    </location>
</feature>
<feature type="transmembrane region" description="Helical" evidence="2">
    <location>
        <begin position="275"/>
        <end position="300"/>
    </location>
</feature>
<keyword evidence="3" id="KW-0378">Hydrolase</keyword>
<dbReference type="OrthoDB" id="9785431at2"/>
<proteinExistence type="predicted"/>
<evidence type="ECO:0000313" key="3">
    <source>
        <dbReference type="EMBL" id="AYF96842.1"/>
    </source>
</evidence>
<keyword evidence="2" id="KW-1133">Transmembrane helix</keyword>
<dbReference type="GO" id="GO:0006508">
    <property type="term" value="P:proteolysis"/>
    <property type="evidence" value="ECO:0007669"/>
    <property type="project" value="UniProtKB-KW"/>
</dbReference>
<feature type="transmembrane region" description="Helical" evidence="2">
    <location>
        <begin position="218"/>
        <end position="241"/>
    </location>
</feature>
<feature type="transmembrane region" description="Helical" evidence="2">
    <location>
        <begin position="107"/>
        <end position="137"/>
    </location>
</feature>
<dbReference type="RefSeq" id="WP_120761193.1">
    <property type="nucleotide sequence ID" value="NZ_CP032630.1"/>
</dbReference>
<dbReference type="EMBL" id="CP032630">
    <property type="protein sequence ID" value="AYF96842.1"/>
    <property type="molecule type" value="Genomic_DNA"/>
</dbReference>
<dbReference type="InterPro" id="IPR026898">
    <property type="entry name" value="PrsW"/>
</dbReference>
<keyword evidence="2" id="KW-0472">Membrane</keyword>
<evidence type="ECO:0000256" key="1">
    <source>
        <dbReference type="SAM" id="MobiDB-lite"/>
    </source>
</evidence>
<evidence type="ECO:0000313" key="4">
    <source>
        <dbReference type="Proteomes" id="UP000278886"/>
    </source>
</evidence>